<dbReference type="GO" id="GO:0008703">
    <property type="term" value="F:5-amino-6-(5-phosphoribosylamino)uracil reductase activity"/>
    <property type="evidence" value="ECO:0007669"/>
    <property type="project" value="UniProtKB-EC"/>
</dbReference>
<dbReference type="GO" id="GO:0008270">
    <property type="term" value="F:zinc ion binding"/>
    <property type="evidence" value="ECO:0007669"/>
    <property type="project" value="InterPro"/>
</dbReference>
<evidence type="ECO:0000256" key="14">
    <source>
        <dbReference type="PIRSR" id="PIRSR006769-1"/>
    </source>
</evidence>
<dbReference type="PROSITE" id="PS00903">
    <property type="entry name" value="CYT_DCMP_DEAMINASES_1"/>
    <property type="match status" value="1"/>
</dbReference>
<keyword evidence="8 13" id="KW-0378">Hydrolase</keyword>
<comment type="pathway">
    <text evidence="2 13">Cofactor biosynthesis; riboflavin biosynthesis; 5-amino-6-(D-ribitylamino)uracil from GTP: step 2/4.</text>
</comment>
<keyword evidence="11 13" id="KW-0560">Oxidoreductase</keyword>
<comment type="pathway">
    <text evidence="3 13">Cofactor biosynthesis; riboflavin biosynthesis; 5-amino-6-(D-ribitylamino)uracil from GTP: step 3/4.</text>
</comment>
<dbReference type="GO" id="GO:0008835">
    <property type="term" value="F:diaminohydroxyphosphoribosylaminopyrimidine deaminase activity"/>
    <property type="evidence" value="ECO:0007669"/>
    <property type="project" value="UniProtKB-EC"/>
</dbReference>
<evidence type="ECO:0000256" key="1">
    <source>
        <dbReference type="ARBA" id="ARBA00002151"/>
    </source>
</evidence>
<dbReference type="eggNOG" id="COG0117">
    <property type="taxonomic scope" value="Bacteria"/>
</dbReference>
<feature type="binding site" evidence="15">
    <location>
        <position position="241"/>
    </location>
    <ligand>
        <name>NADP(+)</name>
        <dbReference type="ChEBI" id="CHEBI:58349"/>
    </ligand>
</feature>
<gene>
    <name evidence="18" type="ordered locus">Thicy_1040</name>
</gene>
<protein>
    <recommendedName>
        <fullName evidence="13">Riboflavin biosynthesis protein RibD</fullName>
    </recommendedName>
    <domain>
        <recommendedName>
            <fullName evidence="13">Diaminohydroxyphosphoribosylaminopyrimidine deaminase</fullName>
            <shortName evidence="13">DRAP deaminase</shortName>
            <ecNumber evidence="13">3.5.4.26</ecNumber>
        </recommendedName>
        <alternativeName>
            <fullName evidence="13">Riboflavin-specific deaminase</fullName>
        </alternativeName>
    </domain>
    <domain>
        <recommendedName>
            <fullName evidence="13">5-amino-6-(5-phosphoribosylamino)uracil reductase</fullName>
            <ecNumber evidence="13">1.1.1.193</ecNumber>
        </recommendedName>
        <alternativeName>
            <fullName evidence="13">HTP reductase</fullName>
        </alternativeName>
    </domain>
</protein>
<dbReference type="STRING" id="717773.Thicy_1040"/>
<comment type="cofactor">
    <cofactor evidence="13 16">
        <name>Zn(2+)</name>
        <dbReference type="ChEBI" id="CHEBI:29105"/>
    </cofactor>
    <text evidence="13 16">Binds 1 zinc ion.</text>
</comment>
<dbReference type="Proteomes" id="UP000009232">
    <property type="component" value="Chromosome"/>
</dbReference>
<sequence>MLSSYPHSLTDSIWMNRALDLASLGRLSTRPNPAVGCVLIKEGQLIGEGWHQRAGEPHAEVLALRMAGDRARGATAYVTLEPCSHFGKTPPCCNALITAGIKRVVIAMIDPNPRVSGRGIAALQESGIEVTQGVAMKRAQQLNKGFVSRMQRGRPNVSLKLATSVDAKVALANGQSQWITNALARAQGHLLRAQQCAIITGIASVITDDPRLTVRLDDSAFYAQGWSSAGRVEPMKVVVDSRLRIPLNAKLCQQADALIIYTTRATLCAQADKVAQLAAKGIKVHGVDCDPQHRVNLVSVLAHLASHYQCNNVMLESGGVLAGAMLSIDCVDEIHWFSAPLVLGQDAQSCFVTQTLTQLSQAPRLKLVEQTMLGDNIYSRYQLEKE</sequence>
<comment type="similarity">
    <text evidence="4 13">In the N-terminal section; belongs to the cytidine and deoxycytidylate deaminase family.</text>
</comment>
<dbReference type="PIRSF" id="PIRSF006769">
    <property type="entry name" value="RibD"/>
    <property type="match status" value="1"/>
</dbReference>
<organism evidence="18 19">
    <name type="scientific">Thiomicrospira cyclica (strain DSM 14477 / JCM 11371 / ALM1)</name>
    <name type="common">Thioalkalimicrobium cyclicum</name>
    <dbReference type="NCBI Taxonomy" id="717773"/>
    <lineage>
        <taxon>Bacteria</taxon>
        <taxon>Pseudomonadati</taxon>
        <taxon>Pseudomonadota</taxon>
        <taxon>Gammaproteobacteria</taxon>
        <taxon>Thiotrichales</taxon>
        <taxon>Piscirickettsiaceae</taxon>
        <taxon>Thiomicrospira</taxon>
    </lineage>
</organism>
<dbReference type="GO" id="GO:0050661">
    <property type="term" value="F:NADP binding"/>
    <property type="evidence" value="ECO:0007669"/>
    <property type="project" value="InterPro"/>
</dbReference>
<dbReference type="InterPro" id="IPR011549">
    <property type="entry name" value="RibD_C"/>
</dbReference>
<evidence type="ECO:0000256" key="7">
    <source>
        <dbReference type="ARBA" id="ARBA00022723"/>
    </source>
</evidence>
<evidence type="ECO:0000256" key="3">
    <source>
        <dbReference type="ARBA" id="ARBA00004910"/>
    </source>
</evidence>
<proteinExistence type="inferred from homology"/>
<dbReference type="InterPro" id="IPR024072">
    <property type="entry name" value="DHFR-like_dom_sf"/>
</dbReference>
<feature type="binding site" evidence="15">
    <location>
        <position position="316"/>
    </location>
    <ligand>
        <name>substrate</name>
    </ligand>
</feature>
<feature type="binding site" evidence="15">
    <location>
        <position position="212"/>
    </location>
    <ligand>
        <name>substrate</name>
    </ligand>
</feature>
<feature type="active site" description="Proton donor" evidence="14">
    <location>
        <position position="60"/>
    </location>
</feature>
<evidence type="ECO:0000259" key="17">
    <source>
        <dbReference type="PROSITE" id="PS51747"/>
    </source>
</evidence>
<dbReference type="GO" id="GO:0009231">
    <property type="term" value="P:riboflavin biosynthetic process"/>
    <property type="evidence" value="ECO:0007669"/>
    <property type="project" value="UniProtKB-UniPathway"/>
</dbReference>
<dbReference type="EMBL" id="CP002776">
    <property type="protein sequence ID" value="AEG31807.1"/>
    <property type="molecule type" value="Genomic_DNA"/>
</dbReference>
<dbReference type="PANTHER" id="PTHR38011:SF7">
    <property type="entry name" value="2,5-DIAMINO-6-RIBOSYLAMINO-4(3H)-PYRIMIDINONE 5'-PHOSPHATE REDUCTASE"/>
    <property type="match status" value="1"/>
</dbReference>
<dbReference type="OrthoDB" id="9800865at2"/>
<evidence type="ECO:0000256" key="15">
    <source>
        <dbReference type="PIRSR" id="PIRSR006769-2"/>
    </source>
</evidence>
<feature type="binding site" evidence="16">
    <location>
        <position position="58"/>
    </location>
    <ligand>
        <name>Zn(2+)</name>
        <dbReference type="ChEBI" id="CHEBI:29105"/>
        <note>catalytic</note>
    </ligand>
</feature>
<comment type="function">
    <text evidence="1 13">Converts 2,5-diamino-6-(ribosylamino)-4(3h)-pyrimidinone 5'-phosphate into 5-amino-6-(ribosylamino)-2,4(1h,3h)-pyrimidinedione 5'-phosphate.</text>
</comment>
<accession>F6D8F6</accession>
<dbReference type="HOGENOM" id="CLU_036590_1_2_6"/>
<feature type="binding site" evidence="15">
    <location>
        <position position="208"/>
    </location>
    <ligand>
        <name>NADP(+)</name>
        <dbReference type="ChEBI" id="CHEBI:58349"/>
    </ligand>
</feature>
<dbReference type="NCBIfam" id="TIGR00227">
    <property type="entry name" value="ribD_Cterm"/>
    <property type="match status" value="1"/>
</dbReference>
<evidence type="ECO:0000256" key="4">
    <source>
        <dbReference type="ARBA" id="ARBA00005259"/>
    </source>
</evidence>
<feature type="binding site" evidence="15">
    <location>
        <begin position="318"/>
        <end position="324"/>
    </location>
    <ligand>
        <name>NADP(+)</name>
        <dbReference type="ChEBI" id="CHEBI:58349"/>
    </ligand>
</feature>
<dbReference type="Gene3D" id="3.40.430.10">
    <property type="entry name" value="Dihydrofolate Reductase, subunit A"/>
    <property type="match status" value="1"/>
</dbReference>
<evidence type="ECO:0000313" key="18">
    <source>
        <dbReference type="EMBL" id="AEG31807.1"/>
    </source>
</evidence>
<evidence type="ECO:0000256" key="8">
    <source>
        <dbReference type="ARBA" id="ARBA00022801"/>
    </source>
</evidence>
<dbReference type="InterPro" id="IPR016193">
    <property type="entry name" value="Cytidine_deaminase-like"/>
</dbReference>
<name>F6D8F6_THICA</name>
<dbReference type="InterPro" id="IPR050765">
    <property type="entry name" value="Riboflavin_Biosynth_HTPR"/>
</dbReference>
<evidence type="ECO:0000256" key="2">
    <source>
        <dbReference type="ARBA" id="ARBA00004882"/>
    </source>
</evidence>
<dbReference type="PANTHER" id="PTHR38011">
    <property type="entry name" value="DIHYDROFOLATE REDUCTASE FAMILY PROTEIN (AFU_ORTHOLOGUE AFUA_8G06820)"/>
    <property type="match status" value="1"/>
</dbReference>
<dbReference type="FunFam" id="3.40.140.10:FF:000025">
    <property type="entry name" value="Riboflavin biosynthesis protein RibD"/>
    <property type="match status" value="1"/>
</dbReference>
<keyword evidence="7 13" id="KW-0479">Metal-binding</keyword>
<comment type="catalytic activity">
    <reaction evidence="13">
        <text>5-amino-6-(5-phospho-D-ribitylamino)uracil + NADP(+) = 5-amino-6-(5-phospho-D-ribosylamino)uracil + NADPH + H(+)</text>
        <dbReference type="Rhea" id="RHEA:17845"/>
        <dbReference type="ChEBI" id="CHEBI:15378"/>
        <dbReference type="ChEBI" id="CHEBI:57783"/>
        <dbReference type="ChEBI" id="CHEBI:58349"/>
        <dbReference type="ChEBI" id="CHEBI:58421"/>
        <dbReference type="ChEBI" id="CHEBI:58453"/>
        <dbReference type="EC" id="1.1.1.193"/>
    </reaction>
</comment>
<keyword evidence="19" id="KW-1185">Reference proteome</keyword>
<feature type="domain" description="CMP/dCMP-type deaminase" evidence="17">
    <location>
        <begin position="9"/>
        <end position="131"/>
    </location>
</feature>
<dbReference type="Pfam" id="PF01872">
    <property type="entry name" value="RibD_C"/>
    <property type="match status" value="1"/>
</dbReference>
<evidence type="ECO:0000256" key="9">
    <source>
        <dbReference type="ARBA" id="ARBA00022833"/>
    </source>
</evidence>
<feature type="binding site" evidence="16">
    <location>
        <position position="92"/>
    </location>
    <ligand>
        <name>Zn(2+)</name>
        <dbReference type="ChEBI" id="CHEBI:29105"/>
        <note>catalytic</note>
    </ligand>
</feature>
<evidence type="ECO:0000256" key="5">
    <source>
        <dbReference type="ARBA" id="ARBA00007417"/>
    </source>
</evidence>
<dbReference type="InterPro" id="IPR016192">
    <property type="entry name" value="APOBEC/CMP_deaminase_Zn-bd"/>
</dbReference>
<dbReference type="InterPro" id="IPR002734">
    <property type="entry name" value="RibDG_C"/>
</dbReference>
<keyword evidence="6 13" id="KW-0686">Riboflavin biosynthesis</keyword>
<feature type="binding site" evidence="15">
    <location>
        <position position="176"/>
    </location>
    <ligand>
        <name>substrate</name>
    </ligand>
</feature>
<dbReference type="AlphaFoldDB" id="F6D8F6"/>
<dbReference type="Pfam" id="PF00383">
    <property type="entry name" value="dCMP_cyt_deam_1"/>
    <property type="match status" value="1"/>
</dbReference>
<dbReference type="EC" id="3.5.4.26" evidence="13"/>
<feature type="binding site" evidence="16">
    <location>
        <position position="83"/>
    </location>
    <ligand>
        <name>Zn(2+)</name>
        <dbReference type="ChEBI" id="CHEBI:29105"/>
        <note>catalytic</note>
    </ligand>
</feature>
<evidence type="ECO:0000256" key="13">
    <source>
        <dbReference type="PIRNR" id="PIRNR006769"/>
    </source>
</evidence>
<dbReference type="PROSITE" id="PS51747">
    <property type="entry name" value="CYT_DCMP_DEAMINASES_2"/>
    <property type="match status" value="1"/>
</dbReference>
<evidence type="ECO:0000256" key="16">
    <source>
        <dbReference type="PIRSR" id="PIRSR006769-3"/>
    </source>
</evidence>
<feature type="binding site" evidence="15">
    <location>
        <position position="178"/>
    </location>
    <ligand>
        <name>NADP(+)</name>
        <dbReference type="ChEBI" id="CHEBI:58349"/>
    </ligand>
</feature>
<comment type="similarity">
    <text evidence="5 13">In the C-terminal section; belongs to the HTP reductase family.</text>
</comment>
<dbReference type="SUPFAM" id="SSF53927">
    <property type="entry name" value="Cytidine deaminase-like"/>
    <property type="match status" value="1"/>
</dbReference>
<dbReference type="Gene3D" id="3.40.140.10">
    <property type="entry name" value="Cytidine Deaminase, domain 2"/>
    <property type="match status" value="1"/>
</dbReference>
<dbReference type="UniPathway" id="UPA00275">
    <property type="reaction ID" value="UER00401"/>
</dbReference>
<dbReference type="InterPro" id="IPR004794">
    <property type="entry name" value="Eubact_RibD"/>
</dbReference>
<feature type="binding site" evidence="15">
    <location>
        <position position="215"/>
    </location>
    <ligand>
        <name>substrate</name>
    </ligand>
</feature>
<reference evidence="18 19" key="1">
    <citation type="submission" date="2011-05" db="EMBL/GenBank/DDBJ databases">
        <title>Complete sequence of Thioalkalimicrobium cyclicum ALM1.</title>
        <authorList>
            <consortium name="US DOE Joint Genome Institute"/>
            <person name="Lucas S."/>
            <person name="Han J."/>
            <person name="Lapidus A."/>
            <person name="Cheng J.-F."/>
            <person name="Goodwin L."/>
            <person name="Pitluck S."/>
            <person name="Peters L."/>
            <person name="Mikhailova N."/>
            <person name="Davenport K."/>
            <person name="Han C."/>
            <person name="Tapia R."/>
            <person name="Land M."/>
            <person name="Hauser L."/>
            <person name="Kyrpides N."/>
            <person name="Ivanova N."/>
            <person name="Pagani I."/>
            <person name="Kappler U."/>
            <person name="Woyke T."/>
        </authorList>
    </citation>
    <scope>NUCLEOTIDE SEQUENCE [LARGE SCALE GENOMIC DNA]</scope>
    <source>
        <strain evidence="19">DSM 14477 / JCM 11371 / ALM1</strain>
    </source>
</reference>
<dbReference type="EC" id="1.1.1.193" evidence="13"/>
<evidence type="ECO:0000256" key="6">
    <source>
        <dbReference type="ARBA" id="ARBA00022619"/>
    </source>
</evidence>
<comment type="catalytic activity">
    <reaction evidence="13">
        <text>2,5-diamino-6-hydroxy-4-(5-phosphoribosylamino)-pyrimidine + H2O + H(+) = 5-amino-6-(5-phospho-D-ribosylamino)uracil + NH4(+)</text>
        <dbReference type="Rhea" id="RHEA:21868"/>
        <dbReference type="ChEBI" id="CHEBI:15377"/>
        <dbReference type="ChEBI" id="CHEBI:15378"/>
        <dbReference type="ChEBI" id="CHEBI:28938"/>
        <dbReference type="ChEBI" id="CHEBI:58453"/>
        <dbReference type="ChEBI" id="CHEBI:58614"/>
        <dbReference type="EC" id="3.5.4.26"/>
    </reaction>
</comment>
<evidence type="ECO:0000256" key="11">
    <source>
        <dbReference type="ARBA" id="ARBA00023002"/>
    </source>
</evidence>
<keyword evidence="10 13" id="KW-0521">NADP</keyword>
<dbReference type="InterPro" id="IPR002125">
    <property type="entry name" value="CMP_dCMP_dom"/>
</dbReference>
<keyword evidence="12" id="KW-0511">Multifunctional enzyme</keyword>
<dbReference type="CDD" id="cd01284">
    <property type="entry name" value="Riboflavin_deaminase-reductase"/>
    <property type="match status" value="1"/>
</dbReference>
<keyword evidence="9 13" id="KW-0862">Zinc</keyword>
<evidence type="ECO:0000313" key="19">
    <source>
        <dbReference type="Proteomes" id="UP000009232"/>
    </source>
</evidence>
<feature type="binding site" evidence="15">
    <location>
        <position position="192"/>
    </location>
    <ligand>
        <name>substrate</name>
    </ligand>
</feature>
<dbReference type="SUPFAM" id="SSF53597">
    <property type="entry name" value="Dihydrofolate reductase-like"/>
    <property type="match status" value="1"/>
</dbReference>
<dbReference type="eggNOG" id="COG1985">
    <property type="taxonomic scope" value="Bacteria"/>
</dbReference>
<evidence type="ECO:0000256" key="12">
    <source>
        <dbReference type="ARBA" id="ARBA00023268"/>
    </source>
</evidence>
<evidence type="ECO:0000256" key="10">
    <source>
        <dbReference type="ARBA" id="ARBA00022857"/>
    </source>
</evidence>
<feature type="binding site" evidence="15">
    <location>
        <position position="162"/>
    </location>
    <ligand>
        <name>NADP(+)</name>
        <dbReference type="ChEBI" id="CHEBI:58349"/>
    </ligand>
</feature>
<dbReference type="NCBIfam" id="TIGR00326">
    <property type="entry name" value="eubact_ribD"/>
    <property type="match status" value="1"/>
</dbReference>
<dbReference type="KEGG" id="tcy:Thicy_1040"/>